<feature type="transmembrane region" description="Helical" evidence="8">
    <location>
        <begin position="95"/>
        <end position="117"/>
    </location>
</feature>
<evidence type="ECO:0000313" key="10">
    <source>
        <dbReference type="EMBL" id="MBT1704656.1"/>
    </source>
</evidence>
<dbReference type="InterPro" id="IPR002550">
    <property type="entry name" value="CNNM"/>
</dbReference>
<evidence type="ECO:0000256" key="6">
    <source>
        <dbReference type="ARBA" id="ARBA00023136"/>
    </source>
</evidence>
<dbReference type="EMBL" id="JAHESD010000036">
    <property type="protein sequence ID" value="MBT1704656.1"/>
    <property type="molecule type" value="Genomic_DNA"/>
</dbReference>
<dbReference type="Pfam" id="PF01595">
    <property type="entry name" value="CNNM"/>
    <property type="match status" value="1"/>
</dbReference>
<dbReference type="SUPFAM" id="SSF54631">
    <property type="entry name" value="CBS-domain pair"/>
    <property type="match status" value="1"/>
</dbReference>
<dbReference type="SUPFAM" id="SSF56176">
    <property type="entry name" value="FAD-binding/transporter-associated domain-like"/>
    <property type="match status" value="1"/>
</dbReference>
<accession>A0ABS5VXD2</accession>
<evidence type="ECO:0000259" key="9">
    <source>
        <dbReference type="PROSITE" id="PS51371"/>
    </source>
</evidence>
<gene>
    <name evidence="10" type="ORF">KK060_15285</name>
</gene>
<keyword evidence="2 8" id="KW-0812">Transmembrane</keyword>
<sequence length="422" mass="47440">MEAPIIAGILVSLTFAIFFSGIEVAFLSANKLQIELEGKLGQIPGQILCFFIDRPTWFIGTTLIGNIAALILFSTLTTQLIVPALVSWAPTLTSIWLLLVILTFLLTLIILYTAEFLSKSLFIINSNKMLTILAIPFALFALCLFPLVYLVTSFSKFIIVSVLGLAYSKERPVFGLTDVNQYLQSIHRIKPDEENIELDKRILTNALDFKTVRVRDCMIPRTEIVAVNLSDGIQKLHQTFIDSGHSKILVYREAIDDVIGYCHSSALFKKPKTIEEILTPIITVPETTLANELMIRLINERKSLAVVVDEFGGTSGLVSMEDVIEEIFGEIEDEHDVDNLIELKIDNNTYRLSARLEIDYLNDNYGWNLPVGDYETLGGLILENARNIPKPGEIIRLEPFTFIIESTEETRINIVKLVIDKK</sequence>
<evidence type="ECO:0000313" key="11">
    <source>
        <dbReference type="Proteomes" id="UP000772618"/>
    </source>
</evidence>
<evidence type="ECO:0000256" key="2">
    <source>
        <dbReference type="ARBA" id="ARBA00022692"/>
    </source>
</evidence>
<dbReference type="InterPro" id="IPR016169">
    <property type="entry name" value="FAD-bd_PCMH_sub2"/>
</dbReference>
<evidence type="ECO:0000256" key="7">
    <source>
        <dbReference type="PROSITE-ProRule" id="PRU00703"/>
    </source>
</evidence>
<comment type="subcellular location">
    <subcellularLocation>
        <location evidence="1">Membrane</location>
        <topology evidence="1">Multi-pass membrane protein</topology>
    </subcellularLocation>
</comment>
<keyword evidence="3" id="KW-0677">Repeat</keyword>
<dbReference type="CDD" id="cd04590">
    <property type="entry name" value="CBS_pair_CorC_HlyC_assoc"/>
    <property type="match status" value="1"/>
</dbReference>
<organism evidence="10 11">
    <name type="scientific">Chryseosolibacter indicus</name>
    <dbReference type="NCBI Taxonomy" id="2782351"/>
    <lineage>
        <taxon>Bacteria</taxon>
        <taxon>Pseudomonadati</taxon>
        <taxon>Bacteroidota</taxon>
        <taxon>Cytophagia</taxon>
        <taxon>Cytophagales</taxon>
        <taxon>Chryseotaleaceae</taxon>
        <taxon>Chryseosolibacter</taxon>
    </lineage>
</organism>
<dbReference type="Pfam" id="PF03471">
    <property type="entry name" value="CorC_HlyC"/>
    <property type="match status" value="1"/>
</dbReference>
<dbReference type="SMART" id="SM01091">
    <property type="entry name" value="CorC_HlyC"/>
    <property type="match status" value="1"/>
</dbReference>
<comment type="caution">
    <text evidence="10">The sequence shown here is derived from an EMBL/GenBank/DDBJ whole genome shotgun (WGS) entry which is preliminary data.</text>
</comment>
<dbReference type="InterPro" id="IPR044751">
    <property type="entry name" value="Ion_transp-like_CBS"/>
</dbReference>
<evidence type="ECO:0000256" key="1">
    <source>
        <dbReference type="ARBA" id="ARBA00004141"/>
    </source>
</evidence>
<evidence type="ECO:0000256" key="4">
    <source>
        <dbReference type="ARBA" id="ARBA00022989"/>
    </source>
</evidence>
<evidence type="ECO:0000256" key="5">
    <source>
        <dbReference type="ARBA" id="ARBA00023122"/>
    </source>
</evidence>
<dbReference type="PANTHER" id="PTHR22777:SF17">
    <property type="entry name" value="UPF0053 PROTEIN SLL0260"/>
    <property type="match status" value="1"/>
</dbReference>
<keyword evidence="5 7" id="KW-0129">CBS domain</keyword>
<feature type="transmembrane region" description="Helical" evidence="8">
    <location>
        <begin position="129"/>
        <end position="151"/>
    </location>
</feature>
<dbReference type="InterPro" id="IPR000644">
    <property type="entry name" value="CBS_dom"/>
</dbReference>
<reference evidence="10 11" key="1">
    <citation type="submission" date="2021-05" db="EMBL/GenBank/DDBJ databases">
        <title>A Polyphasic approach of four new species of the genus Ohtaekwangia: Ohtaekwangia histidinii sp. nov., Ohtaekwangia cretensis sp. nov., Ohtaekwangia indiensis sp. nov., Ohtaekwangia reichenbachii sp. nov. from diverse environment.</title>
        <authorList>
            <person name="Octaviana S."/>
        </authorList>
    </citation>
    <scope>NUCLEOTIDE SEQUENCE [LARGE SCALE GENOMIC DNA]</scope>
    <source>
        <strain evidence="10 11">PWU20</strain>
    </source>
</reference>
<feature type="transmembrane region" description="Helical" evidence="8">
    <location>
        <begin position="6"/>
        <end position="29"/>
    </location>
</feature>
<dbReference type="RefSeq" id="WP_254154613.1">
    <property type="nucleotide sequence ID" value="NZ_JAHESD010000036.1"/>
</dbReference>
<dbReference type="InterPro" id="IPR046342">
    <property type="entry name" value="CBS_dom_sf"/>
</dbReference>
<feature type="transmembrane region" description="Helical" evidence="8">
    <location>
        <begin position="63"/>
        <end position="89"/>
    </location>
</feature>
<dbReference type="PROSITE" id="PS51371">
    <property type="entry name" value="CBS"/>
    <property type="match status" value="1"/>
</dbReference>
<feature type="domain" description="CBS" evidence="9">
    <location>
        <begin position="277"/>
        <end position="334"/>
    </location>
</feature>
<dbReference type="InterPro" id="IPR005170">
    <property type="entry name" value="Transptr-assoc_dom"/>
</dbReference>
<dbReference type="Proteomes" id="UP000772618">
    <property type="component" value="Unassembled WGS sequence"/>
</dbReference>
<dbReference type="Gene3D" id="3.30.465.10">
    <property type="match status" value="1"/>
</dbReference>
<keyword evidence="6 8" id="KW-0472">Membrane</keyword>
<dbReference type="InterPro" id="IPR036318">
    <property type="entry name" value="FAD-bd_PCMH-like_sf"/>
</dbReference>
<dbReference type="PANTHER" id="PTHR22777">
    <property type="entry name" value="HEMOLYSIN-RELATED"/>
    <property type="match status" value="1"/>
</dbReference>
<proteinExistence type="predicted"/>
<name>A0ABS5VXD2_9BACT</name>
<keyword evidence="11" id="KW-1185">Reference proteome</keyword>
<keyword evidence="4 8" id="KW-1133">Transmembrane helix</keyword>
<evidence type="ECO:0000256" key="8">
    <source>
        <dbReference type="SAM" id="Phobius"/>
    </source>
</evidence>
<dbReference type="Gene3D" id="3.10.580.10">
    <property type="entry name" value="CBS-domain"/>
    <property type="match status" value="1"/>
</dbReference>
<protein>
    <submittedName>
        <fullName evidence="10">Hemolysin family protein</fullName>
    </submittedName>
</protein>
<evidence type="ECO:0000256" key="3">
    <source>
        <dbReference type="ARBA" id="ARBA00022737"/>
    </source>
</evidence>
<dbReference type="Pfam" id="PF00571">
    <property type="entry name" value="CBS"/>
    <property type="match status" value="1"/>
</dbReference>